<dbReference type="InterPro" id="IPR036388">
    <property type="entry name" value="WH-like_DNA-bd_sf"/>
</dbReference>
<reference evidence="6 7" key="1">
    <citation type="submission" date="2014-07" db="EMBL/GenBank/DDBJ databases">
        <title>Draft Genome Sequences of Environmental Pseudomonas syringae strains.</title>
        <authorList>
            <person name="Baltrus D.A."/>
            <person name="Berge O."/>
            <person name="Morris C."/>
        </authorList>
    </citation>
    <scope>NUCLEOTIDE SEQUENCE [LARGE SCALE GENOMIC DNA]</scope>
    <source>
        <strain evidence="6 7">GAW0119</strain>
    </source>
</reference>
<dbReference type="Gene3D" id="1.10.10.10">
    <property type="entry name" value="Winged helix-like DNA-binding domain superfamily/Winged helix DNA-binding domain"/>
    <property type="match status" value="1"/>
</dbReference>
<dbReference type="PROSITE" id="PS51077">
    <property type="entry name" value="HTH_ICLR"/>
    <property type="match status" value="1"/>
</dbReference>
<dbReference type="InterPro" id="IPR050707">
    <property type="entry name" value="HTH_MetabolicPath_Reg"/>
</dbReference>
<dbReference type="AlphaFoldDB" id="A0A085VL85"/>
<dbReference type="PATRIC" id="fig|317.175.peg.1981"/>
<dbReference type="PANTHER" id="PTHR30136">
    <property type="entry name" value="HELIX-TURN-HELIX TRANSCRIPTIONAL REGULATOR, ICLR FAMILY"/>
    <property type="match status" value="1"/>
</dbReference>
<feature type="domain" description="HTH iclR-type" evidence="4">
    <location>
        <begin position="11"/>
        <end position="72"/>
    </location>
</feature>
<sequence>MTATDSDRGGVQVISRAAAILRSLEGEPAGLSLGEIAKRCGLPRSTVQRLVDALALEELLEVHGRGGICLGPALMRLASRSHVDIVQKARPYLESLGAETGETVVLASAAGAELLILHTVISSHALRVSSGPGGFLNIYGIGGGKALLARMDNEAVIKLIGRKIKALTPNTLTLPRLLEQLEEIRQTGIAFGNEEHTPGVASVAVSLQTPQGFYSIDVAGPAWRIAEARDSIETALLKCRDELTSGLRGRE</sequence>
<dbReference type="GO" id="GO:0003677">
    <property type="term" value="F:DNA binding"/>
    <property type="evidence" value="ECO:0007669"/>
    <property type="project" value="UniProtKB-KW"/>
</dbReference>
<feature type="domain" description="IclR-ED" evidence="5">
    <location>
        <begin position="73"/>
        <end position="251"/>
    </location>
</feature>
<accession>A0A085VL85</accession>
<evidence type="ECO:0000256" key="2">
    <source>
        <dbReference type="ARBA" id="ARBA00023125"/>
    </source>
</evidence>
<dbReference type="InterPro" id="IPR036390">
    <property type="entry name" value="WH_DNA-bd_sf"/>
</dbReference>
<keyword evidence="2" id="KW-0238">DNA-binding</keyword>
<keyword evidence="1" id="KW-0805">Transcription regulation</keyword>
<protein>
    <submittedName>
        <fullName evidence="6">IclR family transcriptional regulator</fullName>
    </submittedName>
</protein>
<evidence type="ECO:0000313" key="6">
    <source>
        <dbReference type="EMBL" id="KFE56198.1"/>
    </source>
</evidence>
<gene>
    <name evidence="6" type="ORF">IV01_09535</name>
</gene>
<dbReference type="Proteomes" id="UP000028631">
    <property type="component" value="Unassembled WGS sequence"/>
</dbReference>
<dbReference type="PROSITE" id="PS51078">
    <property type="entry name" value="ICLR_ED"/>
    <property type="match status" value="1"/>
</dbReference>
<dbReference type="SUPFAM" id="SSF46785">
    <property type="entry name" value="Winged helix' DNA-binding domain"/>
    <property type="match status" value="1"/>
</dbReference>
<keyword evidence="3" id="KW-0804">Transcription</keyword>
<keyword evidence="7" id="KW-1185">Reference proteome</keyword>
<dbReference type="InterPro" id="IPR029016">
    <property type="entry name" value="GAF-like_dom_sf"/>
</dbReference>
<name>A0A085VL85_PSESX</name>
<dbReference type="GO" id="GO:0003700">
    <property type="term" value="F:DNA-binding transcription factor activity"/>
    <property type="evidence" value="ECO:0007669"/>
    <property type="project" value="TreeGrafter"/>
</dbReference>
<proteinExistence type="predicted"/>
<dbReference type="GO" id="GO:0045892">
    <property type="term" value="P:negative regulation of DNA-templated transcription"/>
    <property type="evidence" value="ECO:0007669"/>
    <property type="project" value="TreeGrafter"/>
</dbReference>
<dbReference type="OrthoDB" id="9807558at2"/>
<dbReference type="Pfam" id="PF09339">
    <property type="entry name" value="HTH_IclR"/>
    <property type="match status" value="1"/>
</dbReference>
<evidence type="ECO:0000256" key="1">
    <source>
        <dbReference type="ARBA" id="ARBA00023015"/>
    </source>
</evidence>
<organism evidence="6 7">
    <name type="scientific">Pseudomonas syringae</name>
    <dbReference type="NCBI Taxonomy" id="317"/>
    <lineage>
        <taxon>Bacteria</taxon>
        <taxon>Pseudomonadati</taxon>
        <taxon>Pseudomonadota</taxon>
        <taxon>Gammaproteobacteria</taxon>
        <taxon>Pseudomonadales</taxon>
        <taxon>Pseudomonadaceae</taxon>
        <taxon>Pseudomonas</taxon>
    </lineage>
</organism>
<evidence type="ECO:0000313" key="7">
    <source>
        <dbReference type="Proteomes" id="UP000028631"/>
    </source>
</evidence>
<dbReference type="RefSeq" id="WP_032627809.1">
    <property type="nucleotide sequence ID" value="NZ_JPQU01000028.1"/>
</dbReference>
<evidence type="ECO:0000256" key="3">
    <source>
        <dbReference type="ARBA" id="ARBA00023163"/>
    </source>
</evidence>
<dbReference type="SUPFAM" id="SSF55781">
    <property type="entry name" value="GAF domain-like"/>
    <property type="match status" value="1"/>
</dbReference>
<comment type="caution">
    <text evidence="6">The sequence shown here is derived from an EMBL/GenBank/DDBJ whole genome shotgun (WGS) entry which is preliminary data.</text>
</comment>
<dbReference type="SMART" id="SM00346">
    <property type="entry name" value="HTH_ICLR"/>
    <property type="match status" value="1"/>
</dbReference>
<dbReference type="Pfam" id="PF01614">
    <property type="entry name" value="IclR_C"/>
    <property type="match status" value="1"/>
</dbReference>
<dbReference type="InterPro" id="IPR005471">
    <property type="entry name" value="Tscrpt_reg_IclR_N"/>
</dbReference>
<dbReference type="EMBL" id="JPQU01000028">
    <property type="protein sequence ID" value="KFE56198.1"/>
    <property type="molecule type" value="Genomic_DNA"/>
</dbReference>
<dbReference type="InterPro" id="IPR014757">
    <property type="entry name" value="Tscrpt_reg_IclR_C"/>
</dbReference>
<dbReference type="PANTHER" id="PTHR30136:SF35">
    <property type="entry name" value="HTH-TYPE TRANSCRIPTIONAL REGULATOR RV1719"/>
    <property type="match status" value="1"/>
</dbReference>
<evidence type="ECO:0000259" key="4">
    <source>
        <dbReference type="PROSITE" id="PS51077"/>
    </source>
</evidence>
<dbReference type="Gene3D" id="3.30.450.40">
    <property type="match status" value="1"/>
</dbReference>
<evidence type="ECO:0000259" key="5">
    <source>
        <dbReference type="PROSITE" id="PS51078"/>
    </source>
</evidence>